<feature type="signal peptide" evidence="1">
    <location>
        <begin position="1"/>
        <end position="36"/>
    </location>
</feature>
<organism evidence="2 3">
    <name type="scientific">Microbacterium azadirachtae</name>
    <dbReference type="NCBI Taxonomy" id="582680"/>
    <lineage>
        <taxon>Bacteria</taxon>
        <taxon>Bacillati</taxon>
        <taxon>Actinomycetota</taxon>
        <taxon>Actinomycetes</taxon>
        <taxon>Micrococcales</taxon>
        <taxon>Microbacteriaceae</taxon>
        <taxon>Microbacterium</taxon>
    </lineage>
</organism>
<feature type="chain" id="PRO_5002445209" evidence="1">
    <location>
        <begin position="37"/>
        <end position="167"/>
    </location>
</feature>
<keyword evidence="1" id="KW-0732">Signal</keyword>
<evidence type="ECO:0000313" key="3">
    <source>
        <dbReference type="Proteomes" id="UP000033740"/>
    </source>
</evidence>
<dbReference type="PATRIC" id="fig|582680.6.peg.3363"/>
<reference evidence="2 3" key="1">
    <citation type="submission" date="2015-02" db="EMBL/GenBank/DDBJ databases">
        <title>Draft genome sequences of ten Microbacterium spp. with emphasis on heavy metal contaminated environments.</title>
        <authorList>
            <person name="Corretto E."/>
        </authorList>
    </citation>
    <scope>NUCLEOTIDE SEQUENCE [LARGE SCALE GENOMIC DNA]</scope>
    <source>
        <strain evidence="2 3">ARN176</strain>
    </source>
</reference>
<name>A0A0F0LEP4_9MICO</name>
<dbReference type="Proteomes" id="UP000033740">
    <property type="component" value="Unassembled WGS sequence"/>
</dbReference>
<dbReference type="STRING" id="582680.RS86_03280"/>
<proteinExistence type="predicted"/>
<evidence type="ECO:0000256" key="1">
    <source>
        <dbReference type="SAM" id="SignalP"/>
    </source>
</evidence>
<protein>
    <submittedName>
        <fullName evidence="2">Uncharacterized protein</fullName>
    </submittedName>
</protein>
<accession>A0A0F0LEP4</accession>
<dbReference type="AlphaFoldDB" id="A0A0F0LEP4"/>
<evidence type="ECO:0000313" key="2">
    <source>
        <dbReference type="EMBL" id="KJL31164.1"/>
    </source>
</evidence>
<dbReference type="RefSeq" id="WP_045273348.1">
    <property type="nucleotide sequence ID" value="NZ_JYIX01000039.1"/>
</dbReference>
<gene>
    <name evidence="2" type="ORF">RS86_03280</name>
</gene>
<dbReference type="EMBL" id="JYIX01000039">
    <property type="protein sequence ID" value="KJL31164.1"/>
    <property type="molecule type" value="Genomic_DNA"/>
</dbReference>
<sequence length="167" mass="17068">MSELEQPKGVSRRTVTKAMAWAVPAVALAAPIPAFAVSGPPPQINAGAACKSPGNSCSTFPKGYNVPATVHNPDPTKTIWITAITITNNTTGIALSPASSPALPIQINPGATINVVFQAKSSNSANVTGSFDFNITWGHAANGSDHDHSPIPVHIVINGTPPGCVCP</sequence>
<comment type="caution">
    <text evidence="2">The sequence shown here is derived from an EMBL/GenBank/DDBJ whole genome shotgun (WGS) entry which is preliminary data.</text>
</comment>
<keyword evidence="3" id="KW-1185">Reference proteome</keyword>
<dbReference type="PROSITE" id="PS51318">
    <property type="entry name" value="TAT"/>
    <property type="match status" value="1"/>
</dbReference>
<dbReference type="InterPro" id="IPR006311">
    <property type="entry name" value="TAT_signal"/>
</dbReference>